<proteinExistence type="predicted"/>
<gene>
    <name evidence="2" type="ORF">GCM10007418_29930</name>
</gene>
<evidence type="ECO:0000256" key="1">
    <source>
        <dbReference type="SAM" id="SignalP"/>
    </source>
</evidence>
<dbReference type="Proteomes" id="UP000638188">
    <property type="component" value="Unassembled WGS sequence"/>
</dbReference>
<sequence length="281" mass="31472">MSLTAFNRHVQVCLGSLLLAPLALAETVPQGLSINPFPGAQITDSKVLPQADHAVVIGLVRKVNNRLRAEREVRATGELIRVTFEIPRIHSRAEGFEHVRDQLLARPHSMLFYCEGRECGASSLWANEVLDNSRLYGPEENQAYLSVRLEEDPQRLVSVYAITRGNQRSYVHVDQFTPEEPIVEPLYPTPSTLLKLLHANGRLALPGLELGLVTEKPRAEDPEVWINLVNRMLRSDTRVRVAISGQQAPAVMQRLIDLDIRSSRLEIGQPYPETGIVIDKI</sequence>
<comment type="caution">
    <text evidence="2">The sequence shown here is derived from an EMBL/GenBank/DDBJ whole genome shotgun (WGS) entry which is preliminary data.</text>
</comment>
<dbReference type="RefSeq" id="WP_150278922.1">
    <property type="nucleotide sequence ID" value="NZ_BMFF01000007.1"/>
</dbReference>
<protein>
    <submittedName>
        <fullName evidence="2">DUF4892 domain-containing protein</fullName>
    </submittedName>
</protein>
<name>A0ABQ1Q0F2_9GAMM</name>
<keyword evidence="1" id="KW-0732">Signal</keyword>
<dbReference type="InterPro" id="IPR032608">
    <property type="entry name" value="DUF4892"/>
</dbReference>
<reference evidence="3" key="1">
    <citation type="journal article" date="2019" name="Int. J. Syst. Evol. Microbiol.">
        <title>The Global Catalogue of Microorganisms (GCM) 10K type strain sequencing project: providing services to taxonomists for standard genome sequencing and annotation.</title>
        <authorList>
            <consortium name="The Broad Institute Genomics Platform"/>
            <consortium name="The Broad Institute Genome Sequencing Center for Infectious Disease"/>
            <person name="Wu L."/>
            <person name="Ma J."/>
        </authorList>
    </citation>
    <scope>NUCLEOTIDE SEQUENCE [LARGE SCALE GENOMIC DNA]</scope>
    <source>
        <strain evidence="3">CGMCC 1.12482</strain>
    </source>
</reference>
<dbReference type="Pfam" id="PF16234">
    <property type="entry name" value="DUF4892"/>
    <property type="match status" value="1"/>
</dbReference>
<evidence type="ECO:0000313" key="3">
    <source>
        <dbReference type="Proteomes" id="UP000638188"/>
    </source>
</evidence>
<organism evidence="2 3">
    <name type="scientific">Halopseudomonas salina</name>
    <dbReference type="NCBI Taxonomy" id="1323744"/>
    <lineage>
        <taxon>Bacteria</taxon>
        <taxon>Pseudomonadati</taxon>
        <taxon>Pseudomonadota</taxon>
        <taxon>Gammaproteobacteria</taxon>
        <taxon>Pseudomonadales</taxon>
        <taxon>Pseudomonadaceae</taxon>
        <taxon>Halopseudomonas</taxon>
    </lineage>
</organism>
<feature type="chain" id="PRO_5046298620" evidence="1">
    <location>
        <begin position="26"/>
        <end position="281"/>
    </location>
</feature>
<accession>A0ABQ1Q0F2</accession>
<keyword evidence="3" id="KW-1185">Reference proteome</keyword>
<feature type="signal peptide" evidence="1">
    <location>
        <begin position="1"/>
        <end position="25"/>
    </location>
</feature>
<dbReference type="EMBL" id="BMFF01000007">
    <property type="protein sequence ID" value="GGD08872.1"/>
    <property type="molecule type" value="Genomic_DNA"/>
</dbReference>
<evidence type="ECO:0000313" key="2">
    <source>
        <dbReference type="EMBL" id="GGD08872.1"/>
    </source>
</evidence>